<evidence type="ECO:0000313" key="1">
    <source>
        <dbReference type="EMBL" id="MDV0443733.1"/>
    </source>
</evidence>
<gene>
    <name evidence="1" type="ORF">McpCs1_11140</name>
</gene>
<dbReference type="EMBL" id="JAWDKB010000004">
    <property type="protein sequence ID" value="MDV0443733.1"/>
    <property type="molecule type" value="Genomic_DNA"/>
</dbReference>
<keyword evidence="2" id="KW-1185">Reference proteome</keyword>
<accession>A0AAE4SCF6</accession>
<evidence type="ECO:0000313" key="2">
    <source>
        <dbReference type="Proteomes" id="UP001283212"/>
    </source>
</evidence>
<sequence length="216" mass="23683">MKHIAAILAVLLLGGLVFAAGCIGTTPSEPIQAGDNVTVEFTMYIGDTVMVTSNETKYKEILDAGKMPVPIILTEDPVITAGATTENDDLTIPTKTHKSPYWFLMGEYNVIAGNVMGLEKGDTIRIPIYAEGTEKTGFWTNEECEEKGIDTRMVKAGDRLTYTRTIGDAIDVGDGQYDQNNLANEQTMIRDMLITKVTADGIEYQEIYDTIEITIV</sequence>
<proteinExistence type="predicted"/>
<protein>
    <submittedName>
        <fullName evidence="1">Uncharacterized protein</fullName>
    </submittedName>
</protein>
<comment type="caution">
    <text evidence="1">The sequence shown here is derived from an EMBL/GenBank/DDBJ whole genome shotgun (WGS) entry which is preliminary data.</text>
</comment>
<dbReference type="PROSITE" id="PS51257">
    <property type="entry name" value="PROKAR_LIPOPROTEIN"/>
    <property type="match status" value="1"/>
</dbReference>
<reference evidence="1 2" key="1">
    <citation type="submission" date="2023-06" db="EMBL/GenBank/DDBJ databases">
        <title>Genome sequence of Methancorpusculaceae sp. Cs1.</title>
        <authorList>
            <person name="Protasov E."/>
            <person name="Platt K."/>
            <person name="Poehlein A."/>
            <person name="Daniel R."/>
            <person name="Brune A."/>
        </authorList>
    </citation>
    <scope>NUCLEOTIDE SEQUENCE [LARGE SCALE GENOMIC DNA]</scope>
    <source>
        <strain evidence="1 2">Cs1</strain>
    </source>
</reference>
<dbReference type="RefSeq" id="WP_338096252.1">
    <property type="nucleotide sequence ID" value="NZ_JAWDKB010000004.1"/>
</dbReference>
<dbReference type="Proteomes" id="UP001283212">
    <property type="component" value="Unassembled WGS sequence"/>
</dbReference>
<dbReference type="AlphaFoldDB" id="A0AAE4SCF6"/>
<name>A0AAE4SCF6_9EURY</name>
<organism evidence="1 2">
    <name type="scientific">Methanorbis rubei</name>
    <dbReference type="NCBI Taxonomy" id="3028300"/>
    <lineage>
        <taxon>Archaea</taxon>
        <taxon>Methanobacteriati</taxon>
        <taxon>Methanobacteriota</taxon>
        <taxon>Stenosarchaea group</taxon>
        <taxon>Methanomicrobia</taxon>
        <taxon>Methanomicrobiales</taxon>
        <taxon>Methanocorpusculaceae</taxon>
        <taxon>Methanorbis</taxon>
    </lineage>
</organism>